<evidence type="ECO:0000256" key="4">
    <source>
        <dbReference type="ARBA" id="ARBA00022827"/>
    </source>
</evidence>
<protein>
    <submittedName>
        <fullName evidence="7">FAD-linked oxidase</fullName>
    </submittedName>
</protein>
<dbReference type="OrthoDB" id="9775082at2"/>
<dbReference type="GO" id="GO:0016491">
    <property type="term" value="F:oxidoreductase activity"/>
    <property type="evidence" value="ECO:0007669"/>
    <property type="project" value="UniProtKB-KW"/>
</dbReference>
<evidence type="ECO:0000313" key="7">
    <source>
        <dbReference type="EMBL" id="GEP54620.1"/>
    </source>
</evidence>
<dbReference type="Gene3D" id="3.40.462.20">
    <property type="match status" value="1"/>
</dbReference>
<organism evidence="7 8">
    <name type="scientific">Reyranella soli</name>
    <dbReference type="NCBI Taxonomy" id="1230389"/>
    <lineage>
        <taxon>Bacteria</taxon>
        <taxon>Pseudomonadati</taxon>
        <taxon>Pseudomonadota</taxon>
        <taxon>Alphaproteobacteria</taxon>
        <taxon>Hyphomicrobiales</taxon>
        <taxon>Reyranellaceae</taxon>
        <taxon>Reyranella</taxon>
    </lineage>
</organism>
<name>A0A512N6L3_9HYPH</name>
<dbReference type="PROSITE" id="PS51387">
    <property type="entry name" value="FAD_PCMH"/>
    <property type="match status" value="1"/>
</dbReference>
<dbReference type="Pfam" id="PF08031">
    <property type="entry name" value="BBE"/>
    <property type="match status" value="1"/>
</dbReference>
<dbReference type="PANTHER" id="PTHR42973:SF39">
    <property type="entry name" value="FAD-BINDING PCMH-TYPE DOMAIN-CONTAINING PROTEIN"/>
    <property type="match status" value="1"/>
</dbReference>
<accession>A0A512N6L3</accession>
<evidence type="ECO:0000256" key="3">
    <source>
        <dbReference type="ARBA" id="ARBA00022630"/>
    </source>
</evidence>
<evidence type="ECO:0000313" key="8">
    <source>
        <dbReference type="Proteomes" id="UP000321058"/>
    </source>
</evidence>
<dbReference type="Pfam" id="PF01565">
    <property type="entry name" value="FAD_binding_4"/>
    <property type="match status" value="1"/>
</dbReference>
<reference evidence="7 8" key="1">
    <citation type="submission" date="2019-07" db="EMBL/GenBank/DDBJ databases">
        <title>Whole genome shotgun sequence of Reyranella soli NBRC 108950.</title>
        <authorList>
            <person name="Hosoyama A."/>
            <person name="Uohara A."/>
            <person name="Ohji S."/>
            <person name="Ichikawa N."/>
        </authorList>
    </citation>
    <scope>NUCLEOTIDE SEQUENCE [LARGE SCALE GENOMIC DNA]</scope>
    <source>
        <strain evidence="7 8">NBRC 108950</strain>
    </source>
</reference>
<evidence type="ECO:0000256" key="2">
    <source>
        <dbReference type="ARBA" id="ARBA00005466"/>
    </source>
</evidence>
<dbReference type="Gene3D" id="3.30.43.10">
    <property type="entry name" value="Uridine Diphospho-n-acetylenolpyruvylglucosamine Reductase, domain 2"/>
    <property type="match status" value="1"/>
</dbReference>
<dbReference type="Proteomes" id="UP000321058">
    <property type="component" value="Unassembled WGS sequence"/>
</dbReference>
<proteinExistence type="inferred from homology"/>
<dbReference type="SUPFAM" id="SSF56176">
    <property type="entry name" value="FAD-binding/transporter-associated domain-like"/>
    <property type="match status" value="1"/>
</dbReference>
<gene>
    <name evidence="7" type="ORF">RSO01_17860</name>
</gene>
<comment type="cofactor">
    <cofactor evidence="1">
        <name>FAD</name>
        <dbReference type="ChEBI" id="CHEBI:57692"/>
    </cofactor>
</comment>
<dbReference type="Gene3D" id="3.30.465.10">
    <property type="match status" value="1"/>
</dbReference>
<dbReference type="PROSITE" id="PS00862">
    <property type="entry name" value="OX2_COVAL_FAD"/>
    <property type="match status" value="1"/>
</dbReference>
<dbReference type="AlphaFoldDB" id="A0A512N6L3"/>
<evidence type="ECO:0000256" key="5">
    <source>
        <dbReference type="ARBA" id="ARBA00023002"/>
    </source>
</evidence>
<dbReference type="RefSeq" id="WP_147148332.1">
    <property type="nucleotide sequence ID" value="NZ_BKAJ01000031.1"/>
</dbReference>
<evidence type="ECO:0000256" key="1">
    <source>
        <dbReference type="ARBA" id="ARBA00001974"/>
    </source>
</evidence>
<dbReference type="InterPro" id="IPR006094">
    <property type="entry name" value="Oxid_FAD_bind_N"/>
</dbReference>
<sequence length="462" mass="49258">MTTSTLKDRKGLPVAKEAIDSFASALAGKAIRSGDADYEQARRIWNAHVHKHPGLIVRCAGTADVVQAVKFARAHNVLVAIRGGGHNVAGRALCDDGIVIDLSGMKAVFVDPAKATARVQGGATLGDVDRETHAFGRAVPVGVVSRTGIAGLTLGGGVGWLVRKYGLTCDNLLSCEVVTAEGEIVTASADENADLFWALRGGGGNFGIVTSFLYKTHPVSTVLGGLIVYPRDRAGDVIRHYRDFMASAPEELTAYVGLITGPDGSPVVGVIVCWCGDLAEGERVLKPLRQFGAPVMDAVQPMPFPAMQKILDDAFPDGTQNYWKSTFLKALSNDAIDVIVDHANKMQSPLSAVVIEYYAGAAGRTGAGESAFAARKAEYDVGFMAQWTDPAENEKHMAWARTMAEAMKPHSSGAYLLNFLSEEDADTIKAAFGANYPRLAQVKKKYDPTNFFSINQNIQPAA</sequence>
<feature type="domain" description="FAD-binding PCMH-type" evidence="6">
    <location>
        <begin position="49"/>
        <end position="219"/>
    </location>
</feature>
<keyword evidence="3" id="KW-0285">Flavoprotein</keyword>
<dbReference type="InterPro" id="IPR050416">
    <property type="entry name" value="FAD-linked_Oxidoreductase"/>
</dbReference>
<dbReference type="InterPro" id="IPR016167">
    <property type="entry name" value="FAD-bd_PCMH_sub1"/>
</dbReference>
<keyword evidence="5" id="KW-0560">Oxidoreductase</keyword>
<dbReference type="InterPro" id="IPR016166">
    <property type="entry name" value="FAD-bd_PCMH"/>
</dbReference>
<evidence type="ECO:0000259" key="6">
    <source>
        <dbReference type="PROSITE" id="PS51387"/>
    </source>
</evidence>
<dbReference type="GO" id="GO:0071949">
    <property type="term" value="F:FAD binding"/>
    <property type="evidence" value="ECO:0007669"/>
    <property type="project" value="InterPro"/>
</dbReference>
<dbReference type="InterPro" id="IPR006093">
    <property type="entry name" value="Oxy_OxRdtase_FAD_BS"/>
</dbReference>
<comment type="similarity">
    <text evidence="2">Belongs to the oxygen-dependent FAD-linked oxidoreductase family.</text>
</comment>
<dbReference type="InterPro" id="IPR036318">
    <property type="entry name" value="FAD-bd_PCMH-like_sf"/>
</dbReference>
<dbReference type="EMBL" id="BKAJ01000031">
    <property type="protein sequence ID" value="GEP54620.1"/>
    <property type="molecule type" value="Genomic_DNA"/>
</dbReference>
<keyword evidence="8" id="KW-1185">Reference proteome</keyword>
<dbReference type="PANTHER" id="PTHR42973">
    <property type="entry name" value="BINDING OXIDOREDUCTASE, PUTATIVE (AFU_ORTHOLOGUE AFUA_1G17690)-RELATED"/>
    <property type="match status" value="1"/>
</dbReference>
<dbReference type="InterPro" id="IPR012951">
    <property type="entry name" value="BBE"/>
</dbReference>
<comment type="caution">
    <text evidence="7">The sequence shown here is derived from an EMBL/GenBank/DDBJ whole genome shotgun (WGS) entry which is preliminary data.</text>
</comment>
<dbReference type="InterPro" id="IPR016169">
    <property type="entry name" value="FAD-bd_PCMH_sub2"/>
</dbReference>
<keyword evidence="4" id="KW-0274">FAD</keyword>